<dbReference type="SUPFAM" id="SSF81296">
    <property type="entry name" value="E set domains"/>
    <property type="match status" value="1"/>
</dbReference>
<comment type="similarity">
    <text evidence="2">Belongs to the Rho GDI family.</text>
</comment>
<name>A0A1E3PJY0_9ASCO</name>
<dbReference type="STRING" id="857566.A0A1E3PJY0"/>
<evidence type="ECO:0000256" key="2">
    <source>
        <dbReference type="ARBA" id="ARBA00009758"/>
    </source>
</evidence>
<dbReference type="Pfam" id="PF02115">
    <property type="entry name" value="Rho_GDI"/>
    <property type="match status" value="1"/>
</dbReference>
<comment type="subcellular location">
    <subcellularLocation>
        <location evidence="1">Cytoplasm</location>
    </subcellularLocation>
</comment>
<evidence type="ECO:0000256" key="1">
    <source>
        <dbReference type="ARBA" id="ARBA00004496"/>
    </source>
</evidence>
<dbReference type="InterPro" id="IPR014756">
    <property type="entry name" value="Ig_E-set"/>
</dbReference>
<dbReference type="PANTHER" id="PTHR10980:SF3">
    <property type="entry name" value="LD16419P"/>
    <property type="match status" value="1"/>
</dbReference>
<organism evidence="6 7">
    <name type="scientific">Nadsonia fulvescens var. elongata DSM 6958</name>
    <dbReference type="NCBI Taxonomy" id="857566"/>
    <lineage>
        <taxon>Eukaryota</taxon>
        <taxon>Fungi</taxon>
        <taxon>Dikarya</taxon>
        <taxon>Ascomycota</taxon>
        <taxon>Saccharomycotina</taxon>
        <taxon>Dipodascomycetes</taxon>
        <taxon>Dipodascales</taxon>
        <taxon>Dipodascales incertae sedis</taxon>
        <taxon>Nadsonia</taxon>
    </lineage>
</organism>
<keyword evidence="3" id="KW-0963">Cytoplasm</keyword>
<dbReference type="InterPro" id="IPR024792">
    <property type="entry name" value="RhoGDI_dom_sf"/>
</dbReference>
<gene>
    <name evidence="6" type="ORF">NADFUDRAFT_82721</name>
</gene>
<accession>A0A1E3PJY0</accession>
<dbReference type="InterPro" id="IPR000406">
    <property type="entry name" value="Rho_GDI"/>
</dbReference>
<dbReference type="EMBL" id="KV454409">
    <property type="protein sequence ID" value="ODQ65743.1"/>
    <property type="molecule type" value="Genomic_DNA"/>
</dbReference>
<dbReference type="GO" id="GO:0005829">
    <property type="term" value="C:cytosol"/>
    <property type="evidence" value="ECO:0007669"/>
    <property type="project" value="TreeGrafter"/>
</dbReference>
<dbReference type="GO" id="GO:0016020">
    <property type="term" value="C:membrane"/>
    <property type="evidence" value="ECO:0007669"/>
    <property type="project" value="TreeGrafter"/>
</dbReference>
<sequence>MTDSRELQIDTDLQAEDTANYVVGAKKTVDEYAQLDANDESLRKWKESLGLVSGANANTIGDPSDTRRVVILEMRVEIEGREPLVFNLEDPATFEKLKKKGIVIKEKANYHITAKFRVQHEIVTGLKYLQSVKRAGVRVDRFEEICGSYGPNTKGKPYYEKSFQEEEAPSGLLARGSYEATSKFVDDDKTTYLEFPWVFEIKKTWE</sequence>
<comment type="function">
    <text evidence="4">Regulates the GDP/GTP exchange reaction of the Rho proteins by inhibiting the dissociation of GDP from them, and the subsequent binding of GTP to them.</text>
</comment>
<dbReference type="GO" id="GO:0007266">
    <property type="term" value="P:Rho protein signal transduction"/>
    <property type="evidence" value="ECO:0007669"/>
    <property type="project" value="InterPro"/>
</dbReference>
<dbReference type="Gene3D" id="2.70.50.30">
    <property type="entry name" value="Coagulation Factor XIII, subunit A, domain 1"/>
    <property type="match status" value="1"/>
</dbReference>
<reference evidence="6 7" key="1">
    <citation type="journal article" date="2016" name="Proc. Natl. Acad. Sci. U.S.A.">
        <title>Comparative genomics of biotechnologically important yeasts.</title>
        <authorList>
            <person name="Riley R."/>
            <person name="Haridas S."/>
            <person name="Wolfe K.H."/>
            <person name="Lopes M.R."/>
            <person name="Hittinger C.T."/>
            <person name="Goeker M."/>
            <person name="Salamov A.A."/>
            <person name="Wisecaver J.H."/>
            <person name="Long T.M."/>
            <person name="Calvey C.H."/>
            <person name="Aerts A.L."/>
            <person name="Barry K.W."/>
            <person name="Choi C."/>
            <person name="Clum A."/>
            <person name="Coughlan A.Y."/>
            <person name="Deshpande S."/>
            <person name="Douglass A.P."/>
            <person name="Hanson S.J."/>
            <person name="Klenk H.-P."/>
            <person name="LaButti K.M."/>
            <person name="Lapidus A."/>
            <person name="Lindquist E.A."/>
            <person name="Lipzen A.M."/>
            <person name="Meier-Kolthoff J.P."/>
            <person name="Ohm R.A."/>
            <person name="Otillar R.P."/>
            <person name="Pangilinan J.L."/>
            <person name="Peng Y."/>
            <person name="Rokas A."/>
            <person name="Rosa C.A."/>
            <person name="Scheuner C."/>
            <person name="Sibirny A.A."/>
            <person name="Slot J.C."/>
            <person name="Stielow J.B."/>
            <person name="Sun H."/>
            <person name="Kurtzman C.P."/>
            <person name="Blackwell M."/>
            <person name="Grigoriev I.V."/>
            <person name="Jeffries T.W."/>
        </authorList>
    </citation>
    <scope>NUCLEOTIDE SEQUENCE [LARGE SCALE GENOMIC DNA]</scope>
    <source>
        <strain evidence="6 7">DSM 6958</strain>
    </source>
</reference>
<evidence type="ECO:0000256" key="4">
    <source>
        <dbReference type="ARBA" id="ARBA00054143"/>
    </source>
</evidence>
<evidence type="ECO:0000313" key="7">
    <source>
        <dbReference type="Proteomes" id="UP000095009"/>
    </source>
</evidence>
<dbReference type="PANTHER" id="PTHR10980">
    <property type="entry name" value="RHO GDP-DISSOCIATION INHIBITOR"/>
    <property type="match status" value="1"/>
</dbReference>
<dbReference type="FunFam" id="2.70.50.30:FF:000001">
    <property type="entry name" value="Rho GDP-dissociation inhibitor 1"/>
    <property type="match status" value="1"/>
</dbReference>
<dbReference type="GO" id="GO:0005094">
    <property type="term" value="F:Rho GDP-dissociation inhibitor activity"/>
    <property type="evidence" value="ECO:0007669"/>
    <property type="project" value="InterPro"/>
</dbReference>
<protein>
    <recommendedName>
        <fullName evidence="5">Rho GDP-dissociation inhibitor</fullName>
    </recommendedName>
</protein>
<dbReference type="Proteomes" id="UP000095009">
    <property type="component" value="Unassembled WGS sequence"/>
</dbReference>
<dbReference type="OrthoDB" id="1683373at2759"/>
<evidence type="ECO:0000256" key="3">
    <source>
        <dbReference type="ARBA" id="ARBA00022490"/>
    </source>
</evidence>
<dbReference type="PRINTS" id="PR00492">
    <property type="entry name" value="RHOGDI"/>
</dbReference>
<evidence type="ECO:0000313" key="6">
    <source>
        <dbReference type="EMBL" id="ODQ65743.1"/>
    </source>
</evidence>
<dbReference type="AlphaFoldDB" id="A0A1E3PJY0"/>
<proteinExistence type="inferred from homology"/>
<evidence type="ECO:0000256" key="5">
    <source>
        <dbReference type="ARBA" id="ARBA00071407"/>
    </source>
</evidence>
<keyword evidence="7" id="KW-1185">Reference proteome</keyword>